<evidence type="ECO:0000256" key="6">
    <source>
        <dbReference type="ARBA" id="ARBA00022781"/>
    </source>
</evidence>
<dbReference type="InterPro" id="IPR000568">
    <property type="entry name" value="ATP_synth_F0_asu"/>
</dbReference>
<dbReference type="PANTHER" id="PTHR11410">
    <property type="entry name" value="ATP SYNTHASE SUBUNIT A"/>
    <property type="match status" value="1"/>
</dbReference>
<evidence type="ECO:0000256" key="12">
    <source>
        <dbReference type="RuleBase" id="RU000483"/>
    </source>
</evidence>
<dbReference type="NCBIfam" id="TIGR01131">
    <property type="entry name" value="ATP_synt_6_or_A"/>
    <property type="match status" value="1"/>
</dbReference>
<keyword evidence="15" id="KW-1185">Reference proteome</keyword>
<proteinExistence type="inferred from homology"/>
<keyword evidence="5 11" id="KW-0812">Transmembrane</keyword>
<dbReference type="InterPro" id="IPR035908">
    <property type="entry name" value="F0_ATP_A_sf"/>
</dbReference>
<keyword evidence="4 11" id="KW-0138">CF(0)</keyword>
<feature type="signal peptide" evidence="13">
    <location>
        <begin position="1"/>
        <end position="30"/>
    </location>
</feature>
<evidence type="ECO:0000256" key="8">
    <source>
        <dbReference type="ARBA" id="ARBA00023065"/>
    </source>
</evidence>
<feature type="transmembrane region" description="Helical" evidence="11">
    <location>
        <begin position="163"/>
        <end position="184"/>
    </location>
</feature>
<comment type="subcellular location">
    <subcellularLocation>
        <location evidence="11 12">Cell membrane</location>
        <topology evidence="11 12">Multi-pass membrane protein</topology>
    </subcellularLocation>
    <subcellularLocation>
        <location evidence="1">Membrane</location>
        <topology evidence="1">Multi-pass membrane protein</topology>
    </subcellularLocation>
</comment>
<evidence type="ECO:0000256" key="2">
    <source>
        <dbReference type="ARBA" id="ARBA00006810"/>
    </source>
</evidence>
<dbReference type="AlphaFoldDB" id="A0A4R3KWX4"/>
<accession>A0A4R3KWX4</accession>
<organism evidence="14 15">
    <name type="scientific">Anseongella ginsenosidimutans</name>
    <dbReference type="NCBI Taxonomy" id="496056"/>
    <lineage>
        <taxon>Bacteria</taxon>
        <taxon>Pseudomonadati</taxon>
        <taxon>Bacteroidota</taxon>
        <taxon>Sphingobacteriia</taxon>
        <taxon>Sphingobacteriales</taxon>
        <taxon>Sphingobacteriaceae</taxon>
        <taxon>Anseongella</taxon>
    </lineage>
</organism>
<evidence type="ECO:0000256" key="9">
    <source>
        <dbReference type="ARBA" id="ARBA00023136"/>
    </source>
</evidence>
<protein>
    <recommendedName>
        <fullName evidence="11 12">ATP synthase subunit a</fullName>
    </recommendedName>
    <alternativeName>
        <fullName evidence="11">ATP synthase F0 sector subunit a</fullName>
    </alternativeName>
    <alternativeName>
        <fullName evidence="11">F-ATPase subunit 6</fullName>
    </alternativeName>
</protein>
<evidence type="ECO:0000256" key="4">
    <source>
        <dbReference type="ARBA" id="ARBA00022547"/>
    </source>
</evidence>
<dbReference type="GO" id="GO:0045259">
    <property type="term" value="C:proton-transporting ATP synthase complex"/>
    <property type="evidence" value="ECO:0007669"/>
    <property type="project" value="UniProtKB-KW"/>
</dbReference>
<evidence type="ECO:0000256" key="11">
    <source>
        <dbReference type="HAMAP-Rule" id="MF_01393"/>
    </source>
</evidence>
<feature type="transmembrane region" description="Helical" evidence="11">
    <location>
        <begin position="355"/>
        <end position="378"/>
    </location>
</feature>
<keyword evidence="6 11" id="KW-0375">Hydrogen ion transport</keyword>
<comment type="similarity">
    <text evidence="2 11 12">Belongs to the ATPase A chain family.</text>
</comment>
<dbReference type="Gene3D" id="1.20.120.220">
    <property type="entry name" value="ATP synthase, F0 complex, subunit A"/>
    <property type="match status" value="1"/>
</dbReference>
<dbReference type="EMBL" id="SMAD01000001">
    <property type="protein sequence ID" value="TCS90145.1"/>
    <property type="molecule type" value="Genomic_DNA"/>
</dbReference>
<keyword evidence="10 11" id="KW-0066">ATP synthesis</keyword>
<evidence type="ECO:0000256" key="1">
    <source>
        <dbReference type="ARBA" id="ARBA00004141"/>
    </source>
</evidence>
<evidence type="ECO:0000313" key="14">
    <source>
        <dbReference type="EMBL" id="TCS90145.1"/>
    </source>
</evidence>
<keyword evidence="11" id="KW-1003">Cell membrane</keyword>
<comment type="function">
    <text evidence="11 12">Key component of the proton channel; it plays a direct role in the translocation of protons across the membrane.</text>
</comment>
<feature type="transmembrane region" description="Helical" evidence="11">
    <location>
        <begin position="251"/>
        <end position="269"/>
    </location>
</feature>
<dbReference type="CDD" id="cd00310">
    <property type="entry name" value="ATP-synt_Fo_a_6"/>
    <property type="match status" value="1"/>
</dbReference>
<feature type="transmembrane region" description="Helical" evidence="11">
    <location>
        <begin position="225"/>
        <end position="245"/>
    </location>
</feature>
<dbReference type="PRINTS" id="PR00123">
    <property type="entry name" value="ATPASEA"/>
</dbReference>
<sequence length="384" mass="43155">MHLSRIFTLKNLLPVLAFGVFLLPSAPVKAFQAQEEPAGHEVQHEQEGVQEEEEFDAASAIMHHIADAHEWHIIGHTAIYLPVILYTEDGLQTFSSSHFYHHPQEVTYSAEGKETTETWYKHEGFGLFHEKIYKLDENGALNLDEAGHPLNERVLDFSITKNVAAMLLSVALLLLIFCSMAGAYKKRKGKAPKGLQSALEPIVLFVRDEIALPNIGHQYARFMPFLLTVFFFIWINNIMGLIPFFPGGANVSGNIAFTFVMGTITFLITTFNGNRNYWKHIFAPHVPVWLYPIMIPVEIISVFSKPFALIIRLFANITAGHIVVLSLVSLIFIFKTIAVSPVSVIFVLFMDVLELLVGFLQAYIFTLLSALFIGMAIAEHAEEH</sequence>
<evidence type="ECO:0000256" key="13">
    <source>
        <dbReference type="SAM" id="SignalP"/>
    </source>
</evidence>
<evidence type="ECO:0000256" key="3">
    <source>
        <dbReference type="ARBA" id="ARBA00022448"/>
    </source>
</evidence>
<evidence type="ECO:0000256" key="5">
    <source>
        <dbReference type="ARBA" id="ARBA00022692"/>
    </source>
</evidence>
<feature type="chain" id="PRO_5020347464" description="ATP synthase subunit a" evidence="13">
    <location>
        <begin position="31"/>
        <end position="384"/>
    </location>
</feature>
<comment type="caution">
    <text evidence="14">The sequence shown here is derived from an EMBL/GenBank/DDBJ whole genome shotgun (WGS) entry which is preliminary data.</text>
</comment>
<keyword evidence="13" id="KW-0732">Signal</keyword>
<keyword evidence="8 11" id="KW-0406">Ion transport</keyword>
<evidence type="ECO:0000256" key="7">
    <source>
        <dbReference type="ARBA" id="ARBA00022989"/>
    </source>
</evidence>
<gene>
    <name evidence="11" type="primary">atpB</name>
    <name evidence="14" type="ORF">EDD80_101344</name>
</gene>
<evidence type="ECO:0000256" key="10">
    <source>
        <dbReference type="ARBA" id="ARBA00023310"/>
    </source>
</evidence>
<keyword evidence="7 11" id="KW-1133">Transmembrane helix</keyword>
<dbReference type="Proteomes" id="UP000295807">
    <property type="component" value="Unassembled WGS sequence"/>
</dbReference>
<dbReference type="Pfam" id="PF00119">
    <property type="entry name" value="ATP-synt_A"/>
    <property type="match status" value="1"/>
</dbReference>
<dbReference type="PANTHER" id="PTHR11410:SF0">
    <property type="entry name" value="ATP SYNTHASE SUBUNIT A"/>
    <property type="match status" value="1"/>
</dbReference>
<dbReference type="HAMAP" id="MF_01393">
    <property type="entry name" value="ATP_synth_a_bact"/>
    <property type="match status" value="1"/>
</dbReference>
<reference evidence="14 15" key="1">
    <citation type="submission" date="2019-03" db="EMBL/GenBank/DDBJ databases">
        <title>Genomic Encyclopedia of Type Strains, Phase IV (KMG-IV): sequencing the most valuable type-strain genomes for metagenomic binning, comparative biology and taxonomic classification.</title>
        <authorList>
            <person name="Goeker M."/>
        </authorList>
    </citation>
    <scope>NUCLEOTIDE SEQUENCE [LARGE SCALE GENOMIC DNA]</scope>
    <source>
        <strain evidence="14 15">DSM 21100</strain>
    </source>
</reference>
<dbReference type="SUPFAM" id="SSF81336">
    <property type="entry name" value="F1F0 ATP synthase subunit A"/>
    <property type="match status" value="1"/>
</dbReference>
<keyword evidence="3 11" id="KW-0813">Transport</keyword>
<dbReference type="GO" id="GO:0005886">
    <property type="term" value="C:plasma membrane"/>
    <property type="evidence" value="ECO:0007669"/>
    <property type="project" value="UniProtKB-SubCell"/>
</dbReference>
<dbReference type="InterPro" id="IPR045083">
    <property type="entry name" value="ATP_synth_F0_asu_bact/mt"/>
</dbReference>
<dbReference type="OrthoDB" id="9809130at2"/>
<dbReference type="RefSeq" id="WP_132127602.1">
    <property type="nucleotide sequence ID" value="NZ_SMAD01000001.1"/>
</dbReference>
<evidence type="ECO:0000313" key="15">
    <source>
        <dbReference type="Proteomes" id="UP000295807"/>
    </source>
</evidence>
<feature type="transmembrane region" description="Helical" evidence="11">
    <location>
        <begin position="309"/>
        <end position="334"/>
    </location>
</feature>
<keyword evidence="9 11" id="KW-0472">Membrane</keyword>
<dbReference type="GO" id="GO:0046933">
    <property type="term" value="F:proton-transporting ATP synthase activity, rotational mechanism"/>
    <property type="evidence" value="ECO:0007669"/>
    <property type="project" value="UniProtKB-UniRule"/>
</dbReference>
<name>A0A4R3KWX4_9SPHI</name>
<feature type="transmembrane region" description="Helical" evidence="11">
    <location>
        <begin position="281"/>
        <end position="303"/>
    </location>
</feature>